<protein>
    <recommendedName>
        <fullName evidence="1">Zinc-ribbon domain-containing protein</fullName>
    </recommendedName>
</protein>
<accession>A0A1H8G6F6</accession>
<evidence type="ECO:0000313" key="2">
    <source>
        <dbReference type="EMBL" id="SEN39602.1"/>
    </source>
</evidence>
<dbReference type="EMBL" id="FOCI01000015">
    <property type="protein sequence ID" value="SEN39602.1"/>
    <property type="molecule type" value="Genomic_DNA"/>
</dbReference>
<keyword evidence="3" id="KW-1185">Reference proteome</keyword>
<dbReference type="InterPro" id="IPR011201">
    <property type="entry name" value="Zinc-ribbon_6_bact"/>
</dbReference>
<reference evidence="2 3" key="1">
    <citation type="submission" date="2016-10" db="EMBL/GenBank/DDBJ databases">
        <authorList>
            <person name="de Groot N.N."/>
        </authorList>
    </citation>
    <scope>NUCLEOTIDE SEQUENCE [LARGE SCALE GENOMIC DNA]</scope>
    <source>
        <strain evidence="2 3">DSM 16213</strain>
    </source>
</reference>
<organism evidence="2 3">
    <name type="scientific">Loktanella fryxellensis</name>
    <dbReference type="NCBI Taxonomy" id="245187"/>
    <lineage>
        <taxon>Bacteria</taxon>
        <taxon>Pseudomonadati</taxon>
        <taxon>Pseudomonadota</taxon>
        <taxon>Alphaproteobacteria</taxon>
        <taxon>Rhodobacterales</taxon>
        <taxon>Roseobacteraceae</taxon>
        <taxon>Loktanella</taxon>
    </lineage>
</organism>
<name>A0A1H8G6F6_9RHOB</name>
<sequence length="331" mass="36898">MKRFTCPTCANEVHFRNQSCVNCGTMLAFDANALQMRAVGGDTILCANSIGAGCNWLAIAAQPGSFCLACAHNRIVPDATMDGNILRWREVELAKRKLIYALIQWNLPRPTRQQNPTLGLAFDFLADAEGPNGVTPVMTGHEDGLITINIAESDDEVRVARRTAMDEPYRTLIGHMRHEVGHYYWAMLVDGTSHIDRYREIFGDEREDYGAALQRHYDNGAPAGWPQTHISAYATSHPWEDFAETWAHWMHIADGVETATAYKMSLDGVEVTQDAYAATDVEPVVEAWVPVTVALNNMNRSMGQPDLYPFVLNKPVMAKLQFINDLIHSST</sequence>
<evidence type="ECO:0000313" key="3">
    <source>
        <dbReference type="Proteomes" id="UP000199585"/>
    </source>
</evidence>
<dbReference type="Pfam" id="PF15887">
    <property type="entry name" value="Peptidase_Mx"/>
    <property type="match status" value="1"/>
</dbReference>
<dbReference type="OrthoDB" id="256753at2"/>
<dbReference type="Pfam" id="PF10005">
    <property type="entry name" value="Zn_ribbon_DZR_6"/>
    <property type="match status" value="1"/>
</dbReference>
<feature type="domain" description="Zinc-ribbon" evidence="1">
    <location>
        <begin position="4"/>
        <end position="80"/>
    </location>
</feature>
<dbReference type="Proteomes" id="UP000199585">
    <property type="component" value="Unassembled WGS sequence"/>
</dbReference>
<gene>
    <name evidence="2" type="ORF">SAMN04488003_11522</name>
</gene>
<dbReference type="InterPro" id="IPR031321">
    <property type="entry name" value="UCP012641"/>
</dbReference>
<proteinExistence type="predicted"/>
<dbReference type="RefSeq" id="WP_089903733.1">
    <property type="nucleotide sequence ID" value="NZ_FOCI01000015.1"/>
</dbReference>
<dbReference type="AlphaFoldDB" id="A0A1H8G6F6"/>
<evidence type="ECO:0000259" key="1">
    <source>
        <dbReference type="Pfam" id="PF10005"/>
    </source>
</evidence>
<dbReference type="STRING" id="245187.SAMN04488003_11522"/>
<dbReference type="PIRSF" id="PIRSF012641">
    <property type="entry name" value="UCP012641"/>
    <property type="match status" value="1"/>
</dbReference>